<reference evidence="2 3" key="1">
    <citation type="journal article" date="2000" name="Virology">
        <title>Complete genomic sequence of the Amsacta moorei entomopoxvirus: analysis and comparison with other poxviruses.</title>
        <authorList>
            <person name="Bawden A.L."/>
            <person name="Glassberg K.J."/>
            <person name="Diggans J."/>
            <person name="Shaw R."/>
            <person name="Farmerie W."/>
            <person name="Moyer R.W."/>
        </authorList>
    </citation>
    <scope>NUCLEOTIDE SEQUENCE [LARGE SCALE GENOMIC DNA]</scope>
</reference>
<dbReference type="Pfam" id="PF10545">
    <property type="entry name" value="MADF_DNA_bdg"/>
    <property type="match status" value="1"/>
</dbReference>
<dbReference type="KEGG" id="vg:1494856"/>
<dbReference type="GO" id="GO:0006357">
    <property type="term" value="P:regulation of transcription by RNA polymerase II"/>
    <property type="evidence" value="ECO:0007669"/>
    <property type="project" value="TreeGrafter"/>
</dbReference>
<proteinExistence type="predicted"/>
<evidence type="ECO:0000313" key="2">
    <source>
        <dbReference type="EMBL" id="AAG02972.1"/>
    </source>
</evidence>
<dbReference type="RefSeq" id="NP_065048.1">
    <property type="nucleotide sequence ID" value="NC_002520.1"/>
</dbReference>
<gene>
    <name evidence="2" type="primary">AMV266</name>
</gene>
<organism evidence="2 3">
    <name type="scientific">Amsacta moorei entomopoxvirus</name>
    <name type="common">AmEPV</name>
    <dbReference type="NCBI Taxonomy" id="28321"/>
    <lineage>
        <taxon>Viruses</taxon>
        <taxon>Varidnaviria</taxon>
        <taxon>Bamfordvirae</taxon>
        <taxon>Nucleocytoviricota</taxon>
        <taxon>Pokkesviricetes</taxon>
        <taxon>Chitovirales</taxon>
        <taxon>Poxviridae</taxon>
        <taxon>Entomopoxvirinae</taxon>
        <taxon>Betaentomopoxvirus</taxon>
    </lineage>
</organism>
<organismHost>
    <name type="scientific">Amsacta</name>
    <dbReference type="NCBI Taxonomy" id="340055"/>
</organismHost>
<feature type="domain" description="MADF" evidence="1">
    <location>
        <begin position="16"/>
        <end position="98"/>
    </location>
</feature>
<dbReference type="SMART" id="SM00595">
    <property type="entry name" value="MADF"/>
    <property type="match status" value="1"/>
</dbReference>
<evidence type="ECO:0000313" key="3">
    <source>
        <dbReference type="Proteomes" id="UP000000872"/>
    </source>
</evidence>
<keyword evidence="3" id="KW-1185">Reference proteome</keyword>
<sequence>MANDNNLFLNKSNLINFIESVKNYPCLYNTQFANKYNNKKAWIEIAKKYNSTVDECRYKWRKLRVSYMRSLNRRQSSDNITREYYLTNYLRFLRPFIKIKQHSDKINTQNDINYSDVEIIDDINDIKNVIKKEECVKMTNKPNKMLLLSLLPDLENYTESEMRYFVKKIIKICDNVERKRFLNK</sequence>
<dbReference type="PANTHER" id="PTHR12243:SF60">
    <property type="entry name" value="SI:CH211-15D5.12-RELATED"/>
    <property type="match status" value="1"/>
</dbReference>
<accession>Q9EME0</accession>
<dbReference type="EMBL" id="AF250284">
    <property type="protein sequence ID" value="AAG02972.1"/>
    <property type="molecule type" value="Genomic_DNA"/>
</dbReference>
<dbReference type="PROSITE" id="PS51029">
    <property type="entry name" value="MADF"/>
    <property type="match status" value="1"/>
</dbReference>
<dbReference type="GeneID" id="1494856"/>
<evidence type="ECO:0000259" key="1">
    <source>
        <dbReference type="PROSITE" id="PS51029"/>
    </source>
</evidence>
<name>Q9EME0_AMEPV</name>
<protein>
    <submittedName>
        <fullName evidence="2">AMV266</fullName>
    </submittedName>
</protein>
<dbReference type="InterPro" id="IPR039353">
    <property type="entry name" value="TF_Adf1"/>
</dbReference>
<dbReference type="OrthoDB" id="33830at10239"/>
<dbReference type="PANTHER" id="PTHR12243">
    <property type="entry name" value="MADF DOMAIN TRANSCRIPTION FACTOR"/>
    <property type="match status" value="1"/>
</dbReference>
<dbReference type="InterPro" id="IPR006578">
    <property type="entry name" value="MADF-dom"/>
</dbReference>
<dbReference type="Proteomes" id="UP000000872">
    <property type="component" value="Segment"/>
</dbReference>
<dbReference type="GO" id="GO:0005667">
    <property type="term" value="C:transcription regulator complex"/>
    <property type="evidence" value="ECO:0007669"/>
    <property type="project" value="TreeGrafter"/>
</dbReference>